<name>A0A8S1H6J9_9PELO</name>
<dbReference type="Proteomes" id="UP000835052">
    <property type="component" value="Unassembled WGS sequence"/>
</dbReference>
<feature type="region of interest" description="Disordered" evidence="1">
    <location>
        <begin position="1"/>
        <end position="26"/>
    </location>
</feature>
<proteinExistence type="predicted"/>
<evidence type="ECO:0000313" key="3">
    <source>
        <dbReference type="Proteomes" id="UP000835052"/>
    </source>
</evidence>
<dbReference type="EMBL" id="CAJGYM010000009">
    <property type="protein sequence ID" value="CAD6188970.1"/>
    <property type="molecule type" value="Genomic_DNA"/>
</dbReference>
<accession>A0A8S1H6J9</accession>
<gene>
    <name evidence="2" type="ORF">CAUJ_LOCUS4889</name>
</gene>
<sequence>MNISDRPFMGEAAIKGSGESKISAPGGQQITKSIRLCQVDVRPQDNQRGRSLYPSIAAGALENLGGFAQMKSDDSRKVREWTINDRLYHEMSQSRYCNPKTGAPKFGKETPTESENVLSFWDFEETFAKKGFWKAHRNFAKKVQRRLKNVLSLWDFEEIFARKNPRSIENPNRSVDREILLIQIWKDVNIGDEGPWLVALKSQARPFDYRKENGCSTTGYPTKCREERLTESENVFELLGFLRKLFAKKGFLRDVPKFTKKDPRSLKTLIGKFFGFKYGKMSEWVIRGFWLVALSTTEHLESVEQEKKAREWMRSDYFLKNCFKDTVSCSILESLKRKLSDQAIDIGRQKGNVPISRENHCIAVEPLGEASKIRSSRNPGHFCSEAKPESGCSMTGYSTKCRGERPTDKRERDRCIKAAPLNEAQIRRGLSTGSKHWSVTQILMTLPDPVFDERNGRLVTTFPGWQHSQYDGLDDDKLITPSKRNGKRPLTAQSQSSAPTTPNGAMLNGHAATTPSTPLSPNPSLNGLKQKHNIQRRANLLVKEEPFRNVNDHHKHPNGYIKKEEVDTTTSPNVAITTKIESLVQRSPISDSLNGRGNRCIKAGPPDEAKIRPHSLMSSPDFRMKIKKTWKASGSEHPERSSELKHHVGTVRHPERVYAL</sequence>
<evidence type="ECO:0000256" key="1">
    <source>
        <dbReference type="SAM" id="MobiDB-lite"/>
    </source>
</evidence>
<comment type="caution">
    <text evidence="2">The sequence shown here is derived from an EMBL/GenBank/DDBJ whole genome shotgun (WGS) entry which is preliminary data.</text>
</comment>
<feature type="compositionally biased region" description="Polar residues" evidence="1">
    <location>
        <begin position="491"/>
        <end position="503"/>
    </location>
</feature>
<feature type="compositionally biased region" description="Low complexity" evidence="1">
    <location>
        <begin position="513"/>
        <end position="526"/>
    </location>
</feature>
<keyword evidence="3" id="KW-1185">Reference proteome</keyword>
<reference evidence="2" key="1">
    <citation type="submission" date="2020-10" db="EMBL/GenBank/DDBJ databases">
        <authorList>
            <person name="Kikuchi T."/>
        </authorList>
    </citation>
    <scope>NUCLEOTIDE SEQUENCE</scope>
    <source>
        <strain evidence="2">NKZ352</strain>
    </source>
</reference>
<organism evidence="2 3">
    <name type="scientific">Caenorhabditis auriculariae</name>
    <dbReference type="NCBI Taxonomy" id="2777116"/>
    <lineage>
        <taxon>Eukaryota</taxon>
        <taxon>Metazoa</taxon>
        <taxon>Ecdysozoa</taxon>
        <taxon>Nematoda</taxon>
        <taxon>Chromadorea</taxon>
        <taxon>Rhabditida</taxon>
        <taxon>Rhabditina</taxon>
        <taxon>Rhabditomorpha</taxon>
        <taxon>Rhabditoidea</taxon>
        <taxon>Rhabditidae</taxon>
        <taxon>Peloderinae</taxon>
        <taxon>Caenorhabditis</taxon>
    </lineage>
</organism>
<evidence type="ECO:0000313" key="2">
    <source>
        <dbReference type="EMBL" id="CAD6188970.1"/>
    </source>
</evidence>
<feature type="region of interest" description="Disordered" evidence="1">
    <location>
        <begin position="463"/>
        <end position="528"/>
    </location>
</feature>
<protein>
    <submittedName>
        <fullName evidence="2">Uncharacterized protein</fullName>
    </submittedName>
</protein>
<dbReference type="AlphaFoldDB" id="A0A8S1H6J9"/>